<gene>
    <name evidence="7" type="ORF">CTI12_AA133650</name>
</gene>
<evidence type="ECO:0000256" key="4">
    <source>
        <dbReference type="ARBA" id="ARBA00022525"/>
    </source>
</evidence>
<comment type="subcellular location">
    <subcellularLocation>
        <location evidence="1 6">Secreted</location>
    </subcellularLocation>
</comment>
<dbReference type="Pfam" id="PF05938">
    <property type="entry name" value="Self-incomp_S1"/>
    <property type="match status" value="1"/>
</dbReference>
<dbReference type="EMBL" id="PKPP01000928">
    <property type="protein sequence ID" value="PWA87286.1"/>
    <property type="molecule type" value="Genomic_DNA"/>
</dbReference>
<keyword evidence="4 6" id="KW-0964">Secreted</keyword>
<protein>
    <recommendedName>
        <fullName evidence="6">S-protein homolog</fullName>
    </recommendedName>
</protein>
<dbReference type="AlphaFoldDB" id="A0A2U1PNE8"/>
<dbReference type="GO" id="GO:0060320">
    <property type="term" value="P:rejection of self pollen"/>
    <property type="evidence" value="ECO:0007669"/>
    <property type="project" value="UniProtKB-KW"/>
</dbReference>
<dbReference type="InterPro" id="IPR010264">
    <property type="entry name" value="Self-incomp_S1"/>
</dbReference>
<dbReference type="GO" id="GO:0005576">
    <property type="term" value="C:extracellular region"/>
    <property type="evidence" value="ECO:0007669"/>
    <property type="project" value="UniProtKB-SubCell"/>
</dbReference>
<name>A0A2U1PNE8_ARTAN</name>
<comment type="caution">
    <text evidence="7">The sequence shown here is derived from an EMBL/GenBank/DDBJ whole genome shotgun (WGS) entry which is preliminary data.</text>
</comment>
<keyword evidence="3 6" id="KW-0713">Self-incompatibility</keyword>
<comment type="similarity">
    <text evidence="2 6">Belongs to the plant self-incompatibility (S1) protein family.</text>
</comment>
<evidence type="ECO:0000313" key="7">
    <source>
        <dbReference type="EMBL" id="PWA87286.1"/>
    </source>
</evidence>
<evidence type="ECO:0000256" key="3">
    <source>
        <dbReference type="ARBA" id="ARBA00022471"/>
    </source>
</evidence>
<evidence type="ECO:0000256" key="2">
    <source>
        <dbReference type="ARBA" id="ARBA00005581"/>
    </source>
</evidence>
<dbReference type="PANTHER" id="PTHR31232">
    <property type="match status" value="1"/>
</dbReference>
<dbReference type="Proteomes" id="UP000245207">
    <property type="component" value="Unassembled WGS sequence"/>
</dbReference>
<feature type="signal peptide" evidence="6">
    <location>
        <begin position="1"/>
        <end position="17"/>
    </location>
</feature>
<evidence type="ECO:0000256" key="1">
    <source>
        <dbReference type="ARBA" id="ARBA00004613"/>
    </source>
</evidence>
<dbReference type="PANTHER" id="PTHR31232:SF155">
    <property type="entry name" value="PLANT SELF-INCOMPATIBILITY PROTEIN S1 FAMILY"/>
    <property type="match status" value="1"/>
</dbReference>
<dbReference type="OrthoDB" id="1841900at2759"/>
<evidence type="ECO:0000256" key="6">
    <source>
        <dbReference type="RuleBase" id="RU367044"/>
    </source>
</evidence>
<feature type="chain" id="PRO_5025089952" description="S-protein homolog" evidence="6">
    <location>
        <begin position="18"/>
        <end position="150"/>
    </location>
</feature>
<keyword evidence="8" id="KW-1185">Reference proteome</keyword>
<accession>A0A2U1PNE8</accession>
<sequence>MAKLLSLFILAINLVYATQANVVANEKAGCGLNRRYTAHIKVDVNNLRFRCQSKDNDLGDVVRNAGEEFNIRFCLNLFKTTLFFCHFHLGSKQRTFDVFSLKNGGDPDYCFMSEHESKDDCFWLVKEDGFYAPLRNFPGPNDWVKRFDWE</sequence>
<evidence type="ECO:0000313" key="8">
    <source>
        <dbReference type="Proteomes" id="UP000245207"/>
    </source>
</evidence>
<organism evidence="7 8">
    <name type="scientific">Artemisia annua</name>
    <name type="common">Sweet wormwood</name>
    <dbReference type="NCBI Taxonomy" id="35608"/>
    <lineage>
        <taxon>Eukaryota</taxon>
        <taxon>Viridiplantae</taxon>
        <taxon>Streptophyta</taxon>
        <taxon>Embryophyta</taxon>
        <taxon>Tracheophyta</taxon>
        <taxon>Spermatophyta</taxon>
        <taxon>Magnoliopsida</taxon>
        <taxon>eudicotyledons</taxon>
        <taxon>Gunneridae</taxon>
        <taxon>Pentapetalae</taxon>
        <taxon>asterids</taxon>
        <taxon>campanulids</taxon>
        <taxon>Asterales</taxon>
        <taxon>Asteraceae</taxon>
        <taxon>Asteroideae</taxon>
        <taxon>Anthemideae</taxon>
        <taxon>Artemisiinae</taxon>
        <taxon>Artemisia</taxon>
    </lineage>
</organism>
<keyword evidence="5 6" id="KW-0732">Signal</keyword>
<evidence type="ECO:0000256" key="5">
    <source>
        <dbReference type="ARBA" id="ARBA00022729"/>
    </source>
</evidence>
<reference evidence="7 8" key="1">
    <citation type="journal article" date="2018" name="Mol. Plant">
        <title>The genome of Artemisia annua provides insight into the evolution of Asteraceae family and artemisinin biosynthesis.</title>
        <authorList>
            <person name="Shen Q."/>
            <person name="Zhang L."/>
            <person name="Liao Z."/>
            <person name="Wang S."/>
            <person name="Yan T."/>
            <person name="Shi P."/>
            <person name="Liu M."/>
            <person name="Fu X."/>
            <person name="Pan Q."/>
            <person name="Wang Y."/>
            <person name="Lv Z."/>
            <person name="Lu X."/>
            <person name="Zhang F."/>
            <person name="Jiang W."/>
            <person name="Ma Y."/>
            <person name="Chen M."/>
            <person name="Hao X."/>
            <person name="Li L."/>
            <person name="Tang Y."/>
            <person name="Lv G."/>
            <person name="Zhou Y."/>
            <person name="Sun X."/>
            <person name="Brodelius P.E."/>
            <person name="Rose J.K.C."/>
            <person name="Tang K."/>
        </authorList>
    </citation>
    <scope>NUCLEOTIDE SEQUENCE [LARGE SCALE GENOMIC DNA]</scope>
    <source>
        <strain evidence="8">cv. Huhao1</strain>
        <tissue evidence="7">Leaf</tissue>
    </source>
</reference>
<proteinExistence type="inferred from homology"/>